<proteinExistence type="predicted"/>
<reference evidence="2" key="1">
    <citation type="submission" date="2019-10" db="EMBL/GenBank/DDBJ databases">
        <authorList>
            <person name="Nor Muhammad N."/>
        </authorList>
    </citation>
    <scope>NUCLEOTIDE SEQUENCE</scope>
</reference>
<dbReference type="GO" id="GO:0016787">
    <property type="term" value="F:hydrolase activity"/>
    <property type="evidence" value="ECO:0007669"/>
    <property type="project" value="InterPro"/>
</dbReference>
<dbReference type="SUPFAM" id="SSF53474">
    <property type="entry name" value="alpha/beta-Hydrolases"/>
    <property type="match status" value="1"/>
</dbReference>
<sequence length="257" mass="29143">MSHVLAGPPGDCCRLTVQHVGEKRGTIETVAGVKTYVSRPKDGSNKRIILFFGDVHGPIYINSQLIMDYWADNDYFEDDSMTKHPDRQAPGFDYQEWLVRKQARAPELIGPWIEAIRKDYGGSESKYVCVGYCFGAPYVCEYLTKDWILAGEAELRSRSYAVVEPSRPPLGAFGHPAFLNEAHIQNVKKTDHTFPLEARRKAEDILVANKATYFIQVFGSVQHGFALRADPSIPVQKWAREESARSILNWFNHFCDL</sequence>
<dbReference type="AlphaFoldDB" id="A0A5K1K819"/>
<dbReference type="Pfam" id="PF01738">
    <property type="entry name" value="DLH"/>
    <property type="match status" value="1"/>
</dbReference>
<dbReference type="PANTHER" id="PTHR17630">
    <property type="entry name" value="DIENELACTONE HYDROLASE"/>
    <property type="match status" value="1"/>
</dbReference>
<dbReference type="EMBL" id="LR730160">
    <property type="protein sequence ID" value="VWP02375.1"/>
    <property type="molecule type" value="Genomic_DNA"/>
</dbReference>
<accession>A0A5K1K819</accession>
<dbReference type="InterPro" id="IPR002925">
    <property type="entry name" value="Dienelactn_hydro"/>
</dbReference>
<dbReference type="PANTHER" id="PTHR17630:SF44">
    <property type="entry name" value="PROTEIN AIM2"/>
    <property type="match status" value="1"/>
</dbReference>
<evidence type="ECO:0000259" key="1">
    <source>
        <dbReference type="Pfam" id="PF01738"/>
    </source>
</evidence>
<name>A0A5K1K819_9APHY</name>
<protein>
    <submittedName>
        <fullName evidence="2">Cell surface hydrophobicity-associated protein</fullName>
    </submittedName>
</protein>
<evidence type="ECO:0000313" key="2">
    <source>
        <dbReference type="EMBL" id="VWP02375.1"/>
    </source>
</evidence>
<dbReference type="InterPro" id="IPR029058">
    <property type="entry name" value="AB_hydrolase_fold"/>
</dbReference>
<dbReference type="Gene3D" id="3.40.50.1820">
    <property type="entry name" value="alpha/beta hydrolase"/>
    <property type="match status" value="1"/>
</dbReference>
<feature type="domain" description="Dienelactone hydrolase" evidence="1">
    <location>
        <begin position="113"/>
        <end position="254"/>
    </location>
</feature>
<gene>
    <name evidence="2" type="primary">Q7Z8E8</name>
</gene>
<organism evidence="2">
    <name type="scientific">Ganoderma boninense</name>
    <dbReference type="NCBI Taxonomy" id="34458"/>
    <lineage>
        <taxon>Eukaryota</taxon>
        <taxon>Fungi</taxon>
        <taxon>Dikarya</taxon>
        <taxon>Basidiomycota</taxon>
        <taxon>Agaricomycotina</taxon>
        <taxon>Agaricomycetes</taxon>
        <taxon>Polyporales</taxon>
        <taxon>Polyporaceae</taxon>
        <taxon>Ganoderma</taxon>
    </lineage>
</organism>